<protein>
    <submittedName>
        <fullName evidence="1">Uncharacterized protein</fullName>
    </submittedName>
</protein>
<dbReference type="EMBL" id="MU277204">
    <property type="protein sequence ID" value="KAI0063188.1"/>
    <property type="molecule type" value="Genomic_DNA"/>
</dbReference>
<reference evidence="1" key="1">
    <citation type="submission" date="2021-03" db="EMBL/GenBank/DDBJ databases">
        <authorList>
            <consortium name="DOE Joint Genome Institute"/>
            <person name="Ahrendt S."/>
            <person name="Looney B.P."/>
            <person name="Miyauchi S."/>
            <person name="Morin E."/>
            <person name="Drula E."/>
            <person name="Courty P.E."/>
            <person name="Chicoki N."/>
            <person name="Fauchery L."/>
            <person name="Kohler A."/>
            <person name="Kuo A."/>
            <person name="Labutti K."/>
            <person name="Pangilinan J."/>
            <person name="Lipzen A."/>
            <person name="Riley R."/>
            <person name="Andreopoulos W."/>
            <person name="He G."/>
            <person name="Johnson J."/>
            <person name="Barry K.W."/>
            <person name="Grigoriev I.V."/>
            <person name="Nagy L."/>
            <person name="Hibbett D."/>
            <person name="Henrissat B."/>
            <person name="Matheny P.B."/>
            <person name="Labbe J."/>
            <person name="Martin F."/>
        </authorList>
    </citation>
    <scope>NUCLEOTIDE SEQUENCE</scope>
    <source>
        <strain evidence="1">HHB10654</strain>
    </source>
</reference>
<proteinExistence type="predicted"/>
<name>A0ACB8T4Y3_9AGAM</name>
<evidence type="ECO:0000313" key="1">
    <source>
        <dbReference type="EMBL" id="KAI0063188.1"/>
    </source>
</evidence>
<gene>
    <name evidence="1" type="ORF">BV25DRAFT_458385</name>
</gene>
<organism evidence="1 2">
    <name type="scientific">Artomyces pyxidatus</name>
    <dbReference type="NCBI Taxonomy" id="48021"/>
    <lineage>
        <taxon>Eukaryota</taxon>
        <taxon>Fungi</taxon>
        <taxon>Dikarya</taxon>
        <taxon>Basidiomycota</taxon>
        <taxon>Agaricomycotina</taxon>
        <taxon>Agaricomycetes</taxon>
        <taxon>Russulales</taxon>
        <taxon>Auriscalpiaceae</taxon>
        <taxon>Artomyces</taxon>
    </lineage>
</organism>
<dbReference type="Proteomes" id="UP000814140">
    <property type="component" value="Unassembled WGS sequence"/>
</dbReference>
<accession>A0ACB8T4Y3</accession>
<evidence type="ECO:0000313" key="2">
    <source>
        <dbReference type="Proteomes" id="UP000814140"/>
    </source>
</evidence>
<reference evidence="1" key="2">
    <citation type="journal article" date="2022" name="New Phytol.">
        <title>Evolutionary transition to the ectomycorrhizal habit in the genomes of a hyperdiverse lineage of mushroom-forming fungi.</title>
        <authorList>
            <person name="Looney B."/>
            <person name="Miyauchi S."/>
            <person name="Morin E."/>
            <person name="Drula E."/>
            <person name="Courty P.E."/>
            <person name="Kohler A."/>
            <person name="Kuo A."/>
            <person name="LaButti K."/>
            <person name="Pangilinan J."/>
            <person name="Lipzen A."/>
            <person name="Riley R."/>
            <person name="Andreopoulos W."/>
            <person name="He G."/>
            <person name="Johnson J."/>
            <person name="Nolan M."/>
            <person name="Tritt A."/>
            <person name="Barry K.W."/>
            <person name="Grigoriev I.V."/>
            <person name="Nagy L.G."/>
            <person name="Hibbett D."/>
            <person name="Henrissat B."/>
            <person name="Matheny P.B."/>
            <person name="Labbe J."/>
            <person name="Martin F.M."/>
        </authorList>
    </citation>
    <scope>NUCLEOTIDE SEQUENCE</scope>
    <source>
        <strain evidence="1">HHB10654</strain>
    </source>
</reference>
<comment type="caution">
    <text evidence="1">The sequence shown here is derived from an EMBL/GenBank/DDBJ whole genome shotgun (WGS) entry which is preliminary data.</text>
</comment>
<sequence>MKTTATAMATKTATRSVRWTTLSMPRHPMSTTDTTKSTGLAQTMPLCRNTTRWRPTRARSGQITISHDPTNLESSDQLTRRGTTFSYLWRIL</sequence>
<keyword evidence="2" id="KW-1185">Reference proteome</keyword>